<accession>A0A9X3SXS8</accession>
<dbReference type="EMBL" id="JAVDYD010000001">
    <property type="protein sequence ID" value="MDR7340038.1"/>
    <property type="molecule type" value="Genomic_DNA"/>
</dbReference>
<dbReference type="Proteomes" id="UP001145799">
    <property type="component" value="Unassembled WGS sequence"/>
</dbReference>
<feature type="region of interest" description="Disordered" evidence="1">
    <location>
        <begin position="161"/>
        <end position="187"/>
    </location>
</feature>
<protein>
    <submittedName>
        <fullName evidence="2">Uncharacterized protein</fullName>
    </submittedName>
</protein>
<comment type="caution">
    <text evidence="2">The sequence shown here is derived from an EMBL/GenBank/DDBJ whole genome shotgun (WGS) entry which is preliminary data.</text>
</comment>
<feature type="region of interest" description="Disordered" evidence="1">
    <location>
        <begin position="90"/>
        <end position="110"/>
    </location>
</feature>
<gene>
    <name evidence="3" type="ORF">J2S69_003757</name>
    <name evidence="2" type="ORF">O2L01_19990</name>
</gene>
<keyword evidence="5" id="KW-1185">Reference proteome</keyword>
<organism evidence="2 4">
    <name type="scientific">Glycomyces lechevalierae</name>
    <dbReference type="NCBI Taxonomy" id="256034"/>
    <lineage>
        <taxon>Bacteria</taxon>
        <taxon>Bacillati</taxon>
        <taxon>Actinomycetota</taxon>
        <taxon>Actinomycetes</taxon>
        <taxon>Glycomycetales</taxon>
        <taxon>Glycomycetaceae</taxon>
        <taxon>Glycomyces</taxon>
    </lineage>
</organism>
<reference evidence="3 5" key="2">
    <citation type="submission" date="2023-07" db="EMBL/GenBank/DDBJ databases">
        <title>Sequencing the genomes of 1000 actinobacteria strains.</title>
        <authorList>
            <person name="Klenk H.-P."/>
        </authorList>
    </citation>
    <scope>NUCLEOTIDE SEQUENCE [LARGE SCALE GENOMIC DNA]</scope>
    <source>
        <strain evidence="3 5">DSM 44724</strain>
    </source>
</reference>
<proteinExistence type="predicted"/>
<feature type="region of interest" description="Disordered" evidence="1">
    <location>
        <begin position="201"/>
        <end position="274"/>
    </location>
</feature>
<evidence type="ECO:0000313" key="2">
    <source>
        <dbReference type="EMBL" id="MDA1387287.1"/>
    </source>
</evidence>
<evidence type="ECO:0000313" key="3">
    <source>
        <dbReference type="EMBL" id="MDR7340038.1"/>
    </source>
</evidence>
<evidence type="ECO:0000256" key="1">
    <source>
        <dbReference type="SAM" id="MobiDB-lite"/>
    </source>
</evidence>
<dbReference type="Proteomes" id="UP001183604">
    <property type="component" value="Unassembled WGS sequence"/>
</dbReference>
<dbReference type="EMBL" id="JAPZVQ010000015">
    <property type="protein sequence ID" value="MDA1387287.1"/>
    <property type="molecule type" value="Genomic_DNA"/>
</dbReference>
<evidence type="ECO:0000313" key="4">
    <source>
        <dbReference type="Proteomes" id="UP001145799"/>
    </source>
</evidence>
<name>A0A9X3SXS8_9ACTN</name>
<sequence length="274" mass="28639">MEVLEALAGVDAEFFGEFAADRLVHVECLGGPVLAVQRGHEQLGRVLPVRVRVEHAAQVGHDGDAGGEREFEFGARLLGGGALLVPAARPCGDDASAEPSQGGAPPQVEGLPEARERRLGFGGGLLLAGDADHALEAERVELLGAEPQPVAVADGLEFGGAAGREEPAGAGDGVLDLPPRGGGRDLLPDRVHELRERHHMPGFQEQHGEQPGEDPPGQRHGAALPGQLQGPEDAEVHGPPPPGESRCGRHCAGTNPVYGQNMINWERSQRVSAE</sequence>
<reference evidence="2" key="1">
    <citation type="submission" date="2022-12" db="EMBL/GenBank/DDBJ databases">
        <title>Gycomyces niveus sp.nov., a novel actinomycete isolated from soil in Shouguang.</title>
        <authorList>
            <person name="Yang X."/>
        </authorList>
    </citation>
    <scope>NUCLEOTIDE SEQUENCE</scope>
    <source>
        <strain evidence="2">DSM 44724</strain>
    </source>
</reference>
<evidence type="ECO:0000313" key="5">
    <source>
        <dbReference type="Proteomes" id="UP001183604"/>
    </source>
</evidence>
<dbReference type="AlphaFoldDB" id="A0A9X3SXS8"/>